<protein>
    <submittedName>
        <fullName evidence="1">Uncharacterized protein</fullName>
    </submittedName>
</protein>
<evidence type="ECO:0000313" key="2">
    <source>
        <dbReference type="Proteomes" id="UP000185062"/>
    </source>
</evidence>
<dbReference type="AlphaFoldDB" id="A0A1N6G4M0"/>
<dbReference type="eggNOG" id="ENOG5031HF3">
    <property type="taxonomic scope" value="Bacteria"/>
</dbReference>
<accession>A0A1N6G4M0</accession>
<evidence type="ECO:0000313" key="1">
    <source>
        <dbReference type="EMBL" id="SIO02468.1"/>
    </source>
</evidence>
<sequence length="275" mass="31203">MSRLWRDQIQVFFAPERVDLVRSSHGFKPVQAPKMVTRCERHLNAPIWEAPLLQLDQMVRGAAGTEMVITLSNHFIRYVTLPPQPEIATPDEVYTYATFRMREIYADRMNEWMLSVSAWSPDGGAVCAAIAGDLMARLEEMTQRYKIKLNNVESYLASAFDRWHPLFDHKQICFVLIETGRICIVFLVNGVWQGIRNQKILHDVESELLAALDQEAVLSGYKKTVESVYLFAPEHSGLVLPDDCGWRVVPIQTETITVPAHYPAIAVTDEEKAGA</sequence>
<proteinExistence type="predicted"/>
<dbReference type="RefSeq" id="WP_028460896.1">
    <property type="nucleotide sequence ID" value="NZ_FSRO01000001.1"/>
</dbReference>
<dbReference type="EMBL" id="FSRO01000001">
    <property type="protein sequence ID" value="SIO02468.1"/>
    <property type="molecule type" value="Genomic_DNA"/>
</dbReference>
<keyword evidence="2" id="KW-1185">Reference proteome</keyword>
<gene>
    <name evidence="1" type="ORF">SAMN02743940_0548</name>
</gene>
<reference evidence="1 2" key="1">
    <citation type="submission" date="2016-12" db="EMBL/GenBank/DDBJ databases">
        <authorList>
            <person name="Song W.-J."/>
            <person name="Kurnit D.M."/>
        </authorList>
    </citation>
    <scope>NUCLEOTIDE SEQUENCE [LARGE SCALE GENOMIC DNA]</scope>
    <source>
        <strain evidence="1 2">ATCC 49181</strain>
    </source>
</reference>
<dbReference type="STRING" id="44575.SAMN05216419_100561"/>
<name>A0A1N6G4M0_9PROT</name>
<dbReference type="Proteomes" id="UP000185062">
    <property type="component" value="Unassembled WGS sequence"/>
</dbReference>
<organism evidence="1 2">
    <name type="scientific">Nitrosomonas cryotolerans ATCC 49181</name>
    <dbReference type="NCBI Taxonomy" id="1131553"/>
    <lineage>
        <taxon>Bacteria</taxon>
        <taxon>Pseudomonadati</taxon>
        <taxon>Pseudomonadota</taxon>
        <taxon>Betaproteobacteria</taxon>
        <taxon>Nitrosomonadales</taxon>
        <taxon>Nitrosomonadaceae</taxon>
        <taxon>Nitrosomonas</taxon>
    </lineage>
</organism>